<accession>A0ACA9KN08</accession>
<evidence type="ECO:0000313" key="2">
    <source>
        <dbReference type="Proteomes" id="UP000789920"/>
    </source>
</evidence>
<organism evidence="1 2">
    <name type="scientific">Racocetra persica</name>
    <dbReference type="NCBI Taxonomy" id="160502"/>
    <lineage>
        <taxon>Eukaryota</taxon>
        <taxon>Fungi</taxon>
        <taxon>Fungi incertae sedis</taxon>
        <taxon>Mucoromycota</taxon>
        <taxon>Glomeromycotina</taxon>
        <taxon>Glomeromycetes</taxon>
        <taxon>Diversisporales</taxon>
        <taxon>Gigasporaceae</taxon>
        <taxon>Racocetra</taxon>
    </lineage>
</organism>
<proteinExistence type="predicted"/>
<dbReference type="EMBL" id="CAJVQC010000796">
    <property type="protein sequence ID" value="CAG8480783.1"/>
    <property type="molecule type" value="Genomic_DNA"/>
</dbReference>
<protein>
    <submittedName>
        <fullName evidence="1">11380_t:CDS:1</fullName>
    </submittedName>
</protein>
<dbReference type="Proteomes" id="UP000789920">
    <property type="component" value="Unassembled WGS sequence"/>
</dbReference>
<evidence type="ECO:0000313" key="1">
    <source>
        <dbReference type="EMBL" id="CAG8480783.1"/>
    </source>
</evidence>
<name>A0ACA9KN08_9GLOM</name>
<comment type="caution">
    <text evidence="1">The sequence shown here is derived from an EMBL/GenBank/DDBJ whole genome shotgun (WGS) entry which is preliminary data.</text>
</comment>
<sequence>MTTQSELKENDYVFQCETATCKFVADSKEFAEQPAVTQTNQDISQALNLLQVHDVDSNKSSLKNIGSSQNSYRYILPCVSFQQLNK</sequence>
<keyword evidence="2" id="KW-1185">Reference proteome</keyword>
<reference evidence="1" key="1">
    <citation type="submission" date="2021-06" db="EMBL/GenBank/DDBJ databases">
        <authorList>
            <person name="Kallberg Y."/>
            <person name="Tangrot J."/>
            <person name="Rosling A."/>
        </authorList>
    </citation>
    <scope>NUCLEOTIDE SEQUENCE</scope>
    <source>
        <strain evidence="1">MA461A</strain>
    </source>
</reference>
<gene>
    <name evidence="1" type="ORF">RPERSI_LOCUS975</name>
</gene>